<reference evidence="1 2" key="1">
    <citation type="submission" date="2024-09" db="EMBL/GenBank/DDBJ databases">
        <title>Rethinking Asexuality: The Enigmatic Case of Functional Sexual Genes in Lepraria (Stereocaulaceae).</title>
        <authorList>
            <person name="Doellman M."/>
            <person name="Sun Y."/>
            <person name="Barcenas-Pena A."/>
            <person name="Lumbsch H.T."/>
            <person name="Grewe F."/>
        </authorList>
    </citation>
    <scope>NUCLEOTIDE SEQUENCE [LARGE SCALE GENOMIC DNA]</scope>
    <source>
        <strain evidence="1 2">Grewe 0041</strain>
    </source>
</reference>
<dbReference type="Proteomes" id="UP001590951">
    <property type="component" value="Unassembled WGS sequence"/>
</dbReference>
<gene>
    <name evidence="1" type="ORF">ABVK25_004149</name>
</gene>
<evidence type="ECO:0000313" key="1">
    <source>
        <dbReference type="EMBL" id="KAL2055341.1"/>
    </source>
</evidence>
<keyword evidence="2" id="KW-1185">Reference proteome</keyword>
<accession>A0ABR4BE73</accession>
<evidence type="ECO:0000313" key="2">
    <source>
        <dbReference type="Proteomes" id="UP001590951"/>
    </source>
</evidence>
<organism evidence="1 2">
    <name type="scientific">Lepraria finkii</name>
    <dbReference type="NCBI Taxonomy" id="1340010"/>
    <lineage>
        <taxon>Eukaryota</taxon>
        <taxon>Fungi</taxon>
        <taxon>Dikarya</taxon>
        <taxon>Ascomycota</taxon>
        <taxon>Pezizomycotina</taxon>
        <taxon>Lecanoromycetes</taxon>
        <taxon>OSLEUM clade</taxon>
        <taxon>Lecanoromycetidae</taxon>
        <taxon>Lecanorales</taxon>
        <taxon>Lecanorineae</taxon>
        <taxon>Stereocaulaceae</taxon>
        <taxon>Lepraria</taxon>
    </lineage>
</organism>
<comment type="caution">
    <text evidence="1">The sequence shown here is derived from an EMBL/GenBank/DDBJ whole genome shotgun (WGS) entry which is preliminary data.</text>
</comment>
<proteinExistence type="predicted"/>
<dbReference type="EMBL" id="JBHFEH010000011">
    <property type="protein sequence ID" value="KAL2055341.1"/>
    <property type="molecule type" value="Genomic_DNA"/>
</dbReference>
<sequence>MDGILNTMAVLLALKLYTDTPQYPECLLPDEIGTRMFRVSVALQNILNEWDIEVCIPVGFEILVPSLLKLHQEQGLSFTIPDEGALMALNRNKLAKFEPQMLYQKTCTAMIHSLEAFLDRI</sequence>
<dbReference type="Gene3D" id="1.50.10.160">
    <property type="match status" value="1"/>
</dbReference>
<name>A0ABR4BE73_9LECA</name>
<protein>
    <submittedName>
        <fullName evidence="1">Uncharacterized protein</fullName>
    </submittedName>
</protein>